<keyword evidence="6" id="KW-0119">Carbohydrate metabolism</keyword>
<dbReference type="EMBL" id="LAZR01002078">
    <property type="protein sequence ID" value="KKN34882.1"/>
    <property type="molecule type" value="Genomic_DNA"/>
</dbReference>
<sequence length="457" mass="52915">MREITFPEGFIWGAATSSYQIEGGWKEDGKGESVWDAICHTTNAIHDGDTGDIACDHYNRYKEDVQLMKEMNLQAYRFSVSWPRIFPKGRGKINPKGVEFYDSLINELISNDIEPFVTLYHWDLPLEFNKLGAWESREVVDAFVDYAKFMFNHYGDRVKKWITFNEPMVFAVWFYFLGLYGGGDIAAGFRATHLVNVAHARAIEAYRDSNNPDGLIGTTLNLDSVYPKSDTSLNKEAATILDGLLNRWFLDAVFKGEYPSDTLALLEKHFDFPSIPDEDLQLLKDNPLDFLGINNYSCNRVNLKKPINKPSDFYKILLPKKPEKGVEVSDMGWEVCPDGLYDLLKRVDKDYDHPLIYITENGMACKDGNIIAKVVQDDDRLSYLQRYFEAANRAIKEGVNLKGYFVWSLMDNFEWIMGYSKRFGLIRVDYETQERMWKKSALWYRDVITKNAFDFHR</sequence>
<dbReference type="EMBL" id="LAZR01001408">
    <property type="protein sequence ID" value="KKN45169.1"/>
    <property type="molecule type" value="Genomic_DNA"/>
</dbReference>
<evidence type="ECO:0000256" key="3">
    <source>
        <dbReference type="ARBA" id="ARBA00012744"/>
    </source>
</evidence>
<comment type="catalytic activity">
    <reaction evidence="1">
        <text>Hydrolysis of terminal, non-reducing beta-D-glucosyl residues with release of beta-D-glucose.</text>
        <dbReference type="EC" id="3.2.1.21"/>
    </reaction>
</comment>
<protein>
    <recommendedName>
        <fullName evidence="3">beta-glucosidase</fullName>
        <ecNumber evidence="3">3.2.1.21</ecNumber>
    </recommendedName>
</protein>
<reference evidence="9" key="1">
    <citation type="journal article" date="2015" name="Nature">
        <title>Complex archaea that bridge the gap between prokaryotes and eukaryotes.</title>
        <authorList>
            <person name="Spang A."/>
            <person name="Saw J.H."/>
            <person name="Jorgensen S.L."/>
            <person name="Zaremba-Niedzwiedzka K."/>
            <person name="Martijn J."/>
            <person name="Lind A.E."/>
            <person name="van Eijk R."/>
            <person name="Schleper C."/>
            <person name="Guy L."/>
            <person name="Ettema T.J."/>
        </authorList>
    </citation>
    <scope>NUCLEOTIDE SEQUENCE</scope>
</reference>
<dbReference type="EC" id="3.2.1.21" evidence="3"/>
<accession>A0A0F9QCX5</accession>
<name>A0A0F9QCX5_9ZZZZ</name>
<dbReference type="GO" id="GO:0030245">
    <property type="term" value="P:cellulose catabolic process"/>
    <property type="evidence" value="ECO:0007669"/>
    <property type="project" value="UniProtKB-KW"/>
</dbReference>
<dbReference type="AlphaFoldDB" id="A0A0F9QCX5"/>
<evidence type="ECO:0000256" key="4">
    <source>
        <dbReference type="ARBA" id="ARBA00022801"/>
    </source>
</evidence>
<keyword evidence="5" id="KW-0136">Cellulose degradation</keyword>
<evidence type="ECO:0000313" key="9">
    <source>
        <dbReference type="EMBL" id="KKN34882.1"/>
    </source>
</evidence>
<evidence type="ECO:0000256" key="6">
    <source>
        <dbReference type="ARBA" id="ARBA00023277"/>
    </source>
</evidence>
<dbReference type="InterPro" id="IPR018120">
    <property type="entry name" value="Glyco_hydro_1_AS"/>
</dbReference>
<evidence type="ECO:0000256" key="2">
    <source>
        <dbReference type="ARBA" id="ARBA00010838"/>
    </source>
</evidence>
<proteinExistence type="inferred from homology"/>
<dbReference type="InterPro" id="IPR001360">
    <property type="entry name" value="Glyco_hydro_1"/>
</dbReference>
<dbReference type="InterPro" id="IPR017853">
    <property type="entry name" value="GH"/>
</dbReference>
<dbReference type="InterPro" id="IPR033132">
    <property type="entry name" value="GH_1_N_CS"/>
</dbReference>
<keyword evidence="4" id="KW-0378">Hydrolase</keyword>
<evidence type="ECO:0000256" key="1">
    <source>
        <dbReference type="ARBA" id="ARBA00000448"/>
    </source>
</evidence>
<evidence type="ECO:0000256" key="8">
    <source>
        <dbReference type="ARBA" id="ARBA00023326"/>
    </source>
</evidence>
<comment type="similarity">
    <text evidence="2">Belongs to the glycosyl hydrolase 1 family.</text>
</comment>
<organism evidence="9">
    <name type="scientific">marine sediment metagenome</name>
    <dbReference type="NCBI Taxonomy" id="412755"/>
    <lineage>
        <taxon>unclassified sequences</taxon>
        <taxon>metagenomes</taxon>
        <taxon>ecological metagenomes</taxon>
    </lineage>
</organism>
<evidence type="ECO:0000256" key="5">
    <source>
        <dbReference type="ARBA" id="ARBA00023001"/>
    </source>
</evidence>
<evidence type="ECO:0000256" key="7">
    <source>
        <dbReference type="ARBA" id="ARBA00023295"/>
    </source>
</evidence>
<dbReference type="NCBIfam" id="TIGR03356">
    <property type="entry name" value="BGL"/>
    <property type="match status" value="1"/>
</dbReference>
<dbReference type="SUPFAM" id="SSF51445">
    <property type="entry name" value="(Trans)glycosidases"/>
    <property type="match status" value="1"/>
</dbReference>
<evidence type="ECO:0000313" key="10">
    <source>
        <dbReference type="EMBL" id="KKN45169.1"/>
    </source>
</evidence>
<dbReference type="PRINTS" id="PR00131">
    <property type="entry name" value="GLHYDRLASE1"/>
</dbReference>
<dbReference type="PANTHER" id="PTHR10353:SF36">
    <property type="entry name" value="LP05116P"/>
    <property type="match status" value="1"/>
</dbReference>
<dbReference type="PROSITE" id="PS00572">
    <property type="entry name" value="GLYCOSYL_HYDROL_F1_1"/>
    <property type="match status" value="1"/>
</dbReference>
<dbReference type="GO" id="GO:0005829">
    <property type="term" value="C:cytosol"/>
    <property type="evidence" value="ECO:0007669"/>
    <property type="project" value="TreeGrafter"/>
</dbReference>
<keyword evidence="7" id="KW-0326">Glycosidase</keyword>
<dbReference type="PROSITE" id="PS00653">
    <property type="entry name" value="GLYCOSYL_HYDROL_F1_2"/>
    <property type="match status" value="1"/>
</dbReference>
<dbReference type="FunFam" id="3.20.20.80:FF:000004">
    <property type="entry name" value="Beta-glucosidase 6-phospho-beta-glucosidase"/>
    <property type="match status" value="1"/>
</dbReference>
<gene>
    <name evidence="10" type="ORF">LCGC14_0685770</name>
    <name evidence="9" type="ORF">LCGC14_0789280</name>
</gene>
<dbReference type="Pfam" id="PF00232">
    <property type="entry name" value="Glyco_hydro_1"/>
    <property type="match status" value="1"/>
</dbReference>
<dbReference type="InterPro" id="IPR017736">
    <property type="entry name" value="Glyco_hydro_1_beta-glucosidase"/>
</dbReference>
<comment type="caution">
    <text evidence="9">The sequence shown here is derived from an EMBL/GenBank/DDBJ whole genome shotgun (WGS) entry which is preliminary data.</text>
</comment>
<keyword evidence="8" id="KW-0624">Polysaccharide degradation</keyword>
<dbReference type="Gene3D" id="3.20.20.80">
    <property type="entry name" value="Glycosidases"/>
    <property type="match status" value="1"/>
</dbReference>
<dbReference type="PANTHER" id="PTHR10353">
    <property type="entry name" value="GLYCOSYL HYDROLASE"/>
    <property type="match status" value="1"/>
</dbReference>
<dbReference type="GO" id="GO:0008422">
    <property type="term" value="F:beta-glucosidase activity"/>
    <property type="evidence" value="ECO:0007669"/>
    <property type="project" value="UniProtKB-EC"/>
</dbReference>